<evidence type="ECO:0000313" key="9">
    <source>
        <dbReference type="Proteomes" id="UP000651977"/>
    </source>
</evidence>
<dbReference type="PROSITE" id="PS51900">
    <property type="entry name" value="CB"/>
    <property type="match status" value="1"/>
</dbReference>
<dbReference type="Pfam" id="PF13495">
    <property type="entry name" value="Phage_int_SAM_4"/>
    <property type="match status" value="1"/>
</dbReference>
<feature type="domain" description="Tyr recombinase" evidence="6">
    <location>
        <begin position="101"/>
        <end position="317"/>
    </location>
</feature>
<dbReference type="Proteomes" id="UP000651977">
    <property type="component" value="Unassembled WGS sequence"/>
</dbReference>
<dbReference type="PROSITE" id="PS51898">
    <property type="entry name" value="TYR_RECOMBINASE"/>
    <property type="match status" value="1"/>
</dbReference>
<protein>
    <submittedName>
        <fullName evidence="8">Integron integrase</fullName>
    </submittedName>
</protein>
<dbReference type="InterPro" id="IPR013762">
    <property type="entry name" value="Integrase-like_cat_sf"/>
</dbReference>
<evidence type="ECO:0000256" key="5">
    <source>
        <dbReference type="PROSITE-ProRule" id="PRU01248"/>
    </source>
</evidence>
<dbReference type="Pfam" id="PF00589">
    <property type="entry name" value="Phage_integrase"/>
    <property type="match status" value="1"/>
</dbReference>
<dbReference type="InterPro" id="IPR044068">
    <property type="entry name" value="CB"/>
</dbReference>
<reference evidence="9" key="1">
    <citation type="journal article" date="2019" name="Int. J. Syst. Evol. Microbiol.">
        <title>The Global Catalogue of Microorganisms (GCM) 10K type strain sequencing project: providing services to taxonomists for standard genome sequencing and annotation.</title>
        <authorList>
            <consortium name="The Broad Institute Genomics Platform"/>
            <consortium name="The Broad Institute Genome Sequencing Center for Infectious Disease"/>
            <person name="Wu L."/>
            <person name="Ma J."/>
        </authorList>
    </citation>
    <scope>NUCLEOTIDE SEQUENCE [LARGE SCALE GENOMIC DNA]</scope>
    <source>
        <strain evidence="9">CGMCC 1.10131</strain>
    </source>
</reference>
<dbReference type="InterPro" id="IPR011946">
    <property type="entry name" value="Integrase_integron-type"/>
</dbReference>
<keyword evidence="3 5" id="KW-0238">DNA-binding</keyword>
<dbReference type="InterPro" id="IPR011010">
    <property type="entry name" value="DNA_brk_join_enz"/>
</dbReference>
<evidence type="ECO:0000256" key="4">
    <source>
        <dbReference type="ARBA" id="ARBA00023172"/>
    </source>
</evidence>
<proteinExistence type="inferred from homology"/>
<feature type="domain" description="Core-binding (CB)" evidence="7">
    <location>
        <begin position="1"/>
        <end position="84"/>
    </location>
</feature>
<dbReference type="InterPro" id="IPR050090">
    <property type="entry name" value="Tyrosine_recombinase_XerCD"/>
</dbReference>
<dbReference type="Gene3D" id="1.10.443.10">
    <property type="entry name" value="Intergrase catalytic core"/>
    <property type="match status" value="1"/>
</dbReference>
<gene>
    <name evidence="8" type="primary">intI</name>
    <name evidence="8" type="ORF">GCM10007414_30420</name>
</gene>
<accession>A0ABQ1I460</accession>
<dbReference type="InterPro" id="IPR004107">
    <property type="entry name" value="Integrase_SAM-like_N"/>
</dbReference>
<dbReference type="RefSeq" id="WP_055733418.1">
    <property type="nucleotide sequence ID" value="NZ_BMDY01000020.1"/>
</dbReference>
<evidence type="ECO:0000259" key="7">
    <source>
        <dbReference type="PROSITE" id="PS51900"/>
    </source>
</evidence>
<dbReference type="Gene3D" id="1.10.150.130">
    <property type="match status" value="1"/>
</dbReference>
<dbReference type="NCBIfam" id="TIGR02249">
    <property type="entry name" value="integrase_gron"/>
    <property type="match status" value="1"/>
</dbReference>
<evidence type="ECO:0000313" key="8">
    <source>
        <dbReference type="EMBL" id="GGB14890.1"/>
    </source>
</evidence>
<dbReference type="InterPro" id="IPR010998">
    <property type="entry name" value="Integrase_recombinase_N"/>
</dbReference>
<keyword evidence="2" id="KW-0229">DNA integration</keyword>
<dbReference type="PANTHER" id="PTHR30349:SF64">
    <property type="entry name" value="PROPHAGE INTEGRASE INTD-RELATED"/>
    <property type="match status" value="1"/>
</dbReference>
<sequence length="321" mass="37267">MAASPFIESIRAELRVRRYSLQTEKVYLYWIRQFIYFHNKKHPNNMGNEEIEQFLSHLANSRQVSSATQNQALCALIFMYRHLLKRDIQGLAYSFTKKPQRMPSVLSEHEVQVILTHLKGKYWLITALLYGCGLRINEALKLRIKDINFNNHTVFVFRGKGAKDRYSILPHSLDKALLEQIEFAKHLHQLDTEQGFGLTSLPASLIRKYGNAAKDLAWQYLFPSSVRCTHPFDDYICRHHLHETAYRKQLRQAVLKSGLTQRITAHTFRHSFATEILRSGADIRTVQELLGHADVKTTEIYTHVLGSRFAYTQSPLDRLTP</sequence>
<name>A0ABQ1I460_9ALTE</name>
<organism evidence="8 9">
    <name type="scientific">Agarivorans gilvus</name>
    <dbReference type="NCBI Taxonomy" id="680279"/>
    <lineage>
        <taxon>Bacteria</taxon>
        <taxon>Pseudomonadati</taxon>
        <taxon>Pseudomonadota</taxon>
        <taxon>Gammaproteobacteria</taxon>
        <taxon>Alteromonadales</taxon>
        <taxon>Alteromonadaceae</taxon>
        <taxon>Agarivorans</taxon>
    </lineage>
</organism>
<evidence type="ECO:0000256" key="3">
    <source>
        <dbReference type="ARBA" id="ARBA00023125"/>
    </source>
</evidence>
<evidence type="ECO:0000256" key="1">
    <source>
        <dbReference type="ARBA" id="ARBA00008857"/>
    </source>
</evidence>
<comment type="caution">
    <text evidence="8">The sequence shown here is derived from an EMBL/GenBank/DDBJ whole genome shotgun (WGS) entry which is preliminary data.</text>
</comment>
<evidence type="ECO:0000259" key="6">
    <source>
        <dbReference type="PROSITE" id="PS51898"/>
    </source>
</evidence>
<keyword evidence="9" id="KW-1185">Reference proteome</keyword>
<dbReference type="SUPFAM" id="SSF56349">
    <property type="entry name" value="DNA breaking-rejoining enzymes"/>
    <property type="match status" value="1"/>
</dbReference>
<keyword evidence="4" id="KW-0233">DNA recombination</keyword>
<dbReference type="PANTHER" id="PTHR30349">
    <property type="entry name" value="PHAGE INTEGRASE-RELATED"/>
    <property type="match status" value="1"/>
</dbReference>
<comment type="similarity">
    <text evidence="1">Belongs to the 'phage' integrase family.</text>
</comment>
<dbReference type="InterPro" id="IPR002104">
    <property type="entry name" value="Integrase_catalytic"/>
</dbReference>
<dbReference type="EMBL" id="BMDY01000020">
    <property type="protein sequence ID" value="GGB14890.1"/>
    <property type="molecule type" value="Genomic_DNA"/>
</dbReference>
<evidence type="ECO:0000256" key="2">
    <source>
        <dbReference type="ARBA" id="ARBA00022908"/>
    </source>
</evidence>